<dbReference type="PIRSF" id="PIRSF000398">
    <property type="entry name" value="M_m6A_EcoRV"/>
    <property type="match status" value="1"/>
</dbReference>
<comment type="caution">
    <text evidence="4">The sequence shown here is derived from an EMBL/GenBank/DDBJ whole genome shotgun (WGS) entry which is preliminary data.</text>
</comment>
<accession>A0A511VBB7</accession>
<dbReference type="GO" id="GO:0043565">
    <property type="term" value="F:sequence-specific DNA binding"/>
    <property type="evidence" value="ECO:0007669"/>
    <property type="project" value="TreeGrafter"/>
</dbReference>
<keyword evidence="5" id="KW-1185">Reference proteome</keyword>
<dbReference type="GO" id="GO:0009007">
    <property type="term" value="F:site-specific DNA-methyltransferase (adenine-specific) activity"/>
    <property type="evidence" value="ECO:0007669"/>
    <property type="project" value="UniProtKB-EC"/>
</dbReference>
<dbReference type="GO" id="GO:0006298">
    <property type="term" value="P:mismatch repair"/>
    <property type="evidence" value="ECO:0007669"/>
    <property type="project" value="TreeGrafter"/>
</dbReference>
<dbReference type="Proteomes" id="UP000321157">
    <property type="component" value="Unassembled WGS sequence"/>
</dbReference>
<dbReference type="PANTHER" id="PTHR30481:SF4">
    <property type="entry name" value="SITE-SPECIFIC DNA-METHYLTRANSFERASE (ADENINE-SPECIFIC)"/>
    <property type="match status" value="1"/>
</dbReference>
<keyword evidence="3" id="KW-0949">S-adenosyl-L-methionine</keyword>
<evidence type="ECO:0000256" key="1">
    <source>
        <dbReference type="ARBA" id="ARBA00022603"/>
    </source>
</evidence>
<dbReference type="EMBL" id="BJXX01000167">
    <property type="protein sequence ID" value="GEN36109.1"/>
    <property type="molecule type" value="Genomic_DNA"/>
</dbReference>
<evidence type="ECO:0000313" key="4">
    <source>
        <dbReference type="EMBL" id="GEN36109.1"/>
    </source>
</evidence>
<dbReference type="InterPro" id="IPR029063">
    <property type="entry name" value="SAM-dependent_MTases_sf"/>
</dbReference>
<dbReference type="Gene3D" id="3.40.50.150">
    <property type="entry name" value="Vaccinia Virus protein VP39"/>
    <property type="match status" value="2"/>
</dbReference>
<dbReference type="InterPro" id="IPR012263">
    <property type="entry name" value="M_m6A_EcoRV"/>
</dbReference>
<dbReference type="PANTHER" id="PTHR30481">
    <property type="entry name" value="DNA ADENINE METHYLASE"/>
    <property type="match status" value="1"/>
</dbReference>
<evidence type="ECO:0000256" key="3">
    <source>
        <dbReference type="ARBA" id="ARBA00022691"/>
    </source>
</evidence>
<evidence type="ECO:0000256" key="2">
    <source>
        <dbReference type="ARBA" id="ARBA00022679"/>
    </source>
</evidence>
<protein>
    <submittedName>
        <fullName evidence="4">SAM-dependent methyltransferase</fullName>
    </submittedName>
</protein>
<name>A0A511VBB7_9BACL</name>
<dbReference type="SUPFAM" id="SSF53335">
    <property type="entry name" value="S-adenosyl-L-methionine-dependent methyltransferases"/>
    <property type="match status" value="1"/>
</dbReference>
<dbReference type="GO" id="GO:0009307">
    <property type="term" value="P:DNA restriction-modification system"/>
    <property type="evidence" value="ECO:0007669"/>
    <property type="project" value="InterPro"/>
</dbReference>
<dbReference type="GO" id="GO:1904047">
    <property type="term" value="F:S-adenosyl-L-methionine binding"/>
    <property type="evidence" value="ECO:0007669"/>
    <property type="project" value="TreeGrafter"/>
</dbReference>
<dbReference type="Pfam" id="PF02086">
    <property type="entry name" value="MethyltransfD12"/>
    <property type="match status" value="1"/>
</dbReference>
<organism evidence="4 5">
    <name type="scientific">Aneurinibacillus danicus</name>
    <dbReference type="NCBI Taxonomy" id="267746"/>
    <lineage>
        <taxon>Bacteria</taxon>
        <taxon>Bacillati</taxon>
        <taxon>Bacillota</taxon>
        <taxon>Bacilli</taxon>
        <taxon>Bacillales</taxon>
        <taxon>Paenibacillaceae</taxon>
        <taxon>Aneurinibacillus group</taxon>
        <taxon>Aneurinibacillus</taxon>
    </lineage>
</organism>
<keyword evidence="2 4" id="KW-0808">Transferase</keyword>
<proteinExistence type="predicted"/>
<dbReference type="GO" id="GO:0032259">
    <property type="term" value="P:methylation"/>
    <property type="evidence" value="ECO:0007669"/>
    <property type="project" value="UniProtKB-KW"/>
</dbReference>
<reference evidence="4 5" key="1">
    <citation type="submission" date="2019-07" db="EMBL/GenBank/DDBJ databases">
        <title>Whole genome shotgun sequence of Aneurinibacillus danicus NBRC 102444.</title>
        <authorList>
            <person name="Hosoyama A."/>
            <person name="Uohara A."/>
            <person name="Ohji S."/>
            <person name="Ichikawa N."/>
        </authorList>
    </citation>
    <scope>NUCLEOTIDE SEQUENCE [LARGE SCALE GENOMIC DNA]</scope>
    <source>
        <strain evidence="4 5">NBRC 102444</strain>
    </source>
</reference>
<dbReference type="AlphaFoldDB" id="A0A511VBB7"/>
<dbReference type="InterPro" id="IPR012327">
    <property type="entry name" value="MeTrfase_D12"/>
</dbReference>
<gene>
    <name evidence="4" type="ORF">ADA01nite_35690</name>
</gene>
<keyword evidence="1 4" id="KW-0489">Methyltransferase</keyword>
<sequence length="270" mass="32033">MYMTYPRVLHYPGSKWSMAEWIVNHFPEHEVYLEPYFGSGAALFEKEPAAIETINDMDEDVVNLFRIIRERPDELARAIKWTPWARTEYYKSYEKTGDELEDARRFLVRCWQAIGARTSDRTGWRSSIKASGKNRTTSWDRLPNHILKVTERLKNVQIECQPAVQIIERYRREEVLIYADPPYLGETRKSRMYRHEMMKPEQHEEMLKALLAHPGPVLVSGYAHALYERYLKGWRRETRIAYAESGKKRIEVLWINQVAAERMMGQQTLF</sequence>
<dbReference type="PRINTS" id="PR00505">
    <property type="entry name" value="D12N6MTFRASE"/>
</dbReference>
<evidence type="ECO:0000313" key="5">
    <source>
        <dbReference type="Proteomes" id="UP000321157"/>
    </source>
</evidence>